<reference evidence="1" key="1">
    <citation type="submission" date="2020-12" db="EMBL/GenBank/DDBJ databases">
        <title>Enhanced detection system for hospital associated transmission using whole genome sequencing surveillance.</title>
        <authorList>
            <person name="Harrison L.H."/>
            <person name="Van Tyne D."/>
            <person name="Marsh J.W."/>
            <person name="Griffith M.P."/>
            <person name="Snyder D.J."/>
            <person name="Cooper V.S."/>
            <person name="Mustapha M."/>
        </authorList>
    </citation>
    <scope>NUCLEOTIDE SEQUENCE</scope>
    <source>
        <strain evidence="1">PSB00042</strain>
    </source>
</reference>
<comment type="caution">
    <text evidence="1">The sequence shown here is derived from an EMBL/GenBank/DDBJ whole genome shotgun (WGS) entry which is preliminary data.</text>
</comment>
<sequence length="359" mass="40842">MGGNALKQHGARRVTAAEAKEVSVKVCAAIDEIFLEHGFDCKSRMIESYRQKADYGDLDIVVMEEAMRAIGLREVAAALEVKLGCEMPYYHHNPSSGNISVGYPMGEGCLQVDLIFAEGKSIDTAYRYFSWNDLGNLITILARQMDKLGFGQSGLTAYIKEDSLLLGTVTFTHDFDAALEFMGYDPERHRQGFDTLEEIYEFAVSTPYFDRDVFLLENQNHAARTRNRKRSTYSGFLKWIAERDLPQYQWPERGHWMEKAMATFPGGLVQRHELGERERKRKEAIQIYNGSMVSALTGLKGEKLGLFMNDFKKFTEEASFIDFVLSQTRGELERKIMEFFKVYADPVKPKSSLEPGHGL</sequence>
<dbReference type="Proteomes" id="UP000637061">
    <property type="component" value="Unassembled WGS sequence"/>
</dbReference>
<accession>A0A8I1EH49</accession>
<proteinExistence type="predicted"/>
<protein>
    <submittedName>
        <fullName evidence="1">Uncharacterized protein</fullName>
    </submittedName>
</protein>
<dbReference type="AlphaFoldDB" id="A0A8I1EH49"/>
<organism evidence="1 2">
    <name type="scientific">Pseudomonas putida</name>
    <name type="common">Arthrobacter siderocapsulatus</name>
    <dbReference type="NCBI Taxonomy" id="303"/>
    <lineage>
        <taxon>Bacteria</taxon>
        <taxon>Pseudomonadati</taxon>
        <taxon>Pseudomonadota</taxon>
        <taxon>Gammaproteobacteria</taxon>
        <taxon>Pseudomonadales</taxon>
        <taxon>Pseudomonadaceae</taxon>
        <taxon>Pseudomonas</taxon>
    </lineage>
</organism>
<evidence type="ECO:0000313" key="1">
    <source>
        <dbReference type="EMBL" id="MBI6885167.1"/>
    </source>
</evidence>
<evidence type="ECO:0000313" key="2">
    <source>
        <dbReference type="Proteomes" id="UP000637061"/>
    </source>
</evidence>
<name>A0A8I1EH49_PSEPU</name>
<dbReference type="RefSeq" id="WP_198747569.1">
    <property type="nucleotide sequence ID" value="NZ_JAEHTE010000015.1"/>
</dbReference>
<gene>
    <name evidence="1" type="ORF">JEU22_14725</name>
</gene>
<dbReference type="EMBL" id="JAEHTE010000015">
    <property type="protein sequence ID" value="MBI6885167.1"/>
    <property type="molecule type" value="Genomic_DNA"/>
</dbReference>